<organism evidence="3 4">
    <name type="scientific">Ditylenchus dipsaci</name>
    <dbReference type="NCBI Taxonomy" id="166011"/>
    <lineage>
        <taxon>Eukaryota</taxon>
        <taxon>Metazoa</taxon>
        <taxon>Ecdysozoa</taxon>
        <taxon>Nematoda</taxon>
        <taxon>Chromadorea</taxon>
        <taxon>Rhabditida</taxon>
        <taxon>Tylenchina</taxon>
        <taxon>Tylenchomorpha</taxon>
        <taxon>Sphaerularioidea</taxon>
        <taxon>Anguinidae</taxon>
        <taxon>Anguininae</taxon>
        <taxon>Ditylenchus</taxon>
    </lineage>
</organism>
<evidence type="ECO:0000313" key="3">
    <source>
        <dbReference type="Proteomes" id="UP000887574"/>
    </source>
</evidence>
<dbReference type="InterPro" id="IPR023214">
    <property type="entry name" value="HAD_sf"/>
</dbReference>
<evidence type="ECO:0000256" key="2">
    <source>
        <dbReference type="SAM" id="MobiDB-lite"/>
    </source>
</evidence>
<sequence length="84" mass="9882">MIEKKSEDRKYETKPSRGNTHGHGPKVYTALKYLTPHFDTIHFFSDKTFKGGNDYEIFERPSTIEHTVQNLERTRSIIENELKP</sequence>
<dbReference type="GO" id="GO:0009298">
    <property type="term" value="P:GDP-mannose biosynthetic process"/>
    <property type="evidence" value="ECO:0007669"/>
    <property type="project" value="InterPro"/>
</dbReference>
<keyword evidence="1" id="KW-0460">Magnesium</keyword>
<feature type="binding site" evidence="1">
    <location>
        <position position="63"/>
    </location>
    <ligand>
        <name>Mg(2+)</name>
        <dbReference type="ChEBI" id="CHEBI:18420"/>
        <label>1</label>
    </ligand>
</feature>
<dbReference type="Gene3D" id="3.40.50.1000">
    <property type="entry name" value="HAD superfamily/HAD-like"/>
    <property type="match status" value="1"/>
</dbReference>
<reference evidence="4" key="1">
    <citation type="submission" date="2022-11" db="UniProtKB">
        <authorList>
            <consortium name="WormBaseParasite"/>
        </authorList>
    </citation>
    <scope>IDENTIFICATION</scope>
</reference>
<feature type="binding site" evidence="1">
    <location>
        <position position="58"/>
    </location>
    <ligand>
        <name>Mg(2+)</name>
        <dbReference type="ChEBI" id="CHEBI:18420"/>
        <label>1</label>
    </ligand>
</feature>
<dbReference type="WBParaSite" id="jg23720">
    <property type="protein sequence ID" value="jg23720"/>
    <property type="gene ID" value="jg23720"/>
</dbReference>
<evidence type="ECO:0000313" key="4">
    <source>
        <dbReference type="WBParaSite" id="jg23720"/>
    </source>
</evidence>
<evidence type="ECO:0000256" key="1">
    <source>
        <dbReference type="PIRSR" id="PIRSR605002-3"/>
    </source>
</evidence>
<dbReference type="GO" id="GO:0046872">
    <property type="term" value="F:metal ion binding"/>
    <property type="evidence" value="ECO:0007669"/>
    <property type="project" value="UniProtKB-KW"/>
</dbReference>
<keyword evidence="3" id="KW-1185">Reference proteome</keyword>
<feature type="compositionally biased region" description="Basic and acidic residues" evidence="2">
    <location>
        <begin position="1"/>
        <end position="15"/>
    </location>
</feature>
<feature type="binding site" evidence="1">
    <location>
        <position position="46"/>
    </location>
    <ligand>
        <name>Mg(2+)</name>
        <dbReference type="ChEBI" id="CHEBI:18420"/>
        <label>1</label>
    </ligand>
</feature>
<dbReference type="InterPro" id="IPR005002">
    <property type="entry name" value="PMM"/>
</dbReference>
<dbReference type="AlphaFoldDB" id="A0A915DU87"/>
<feature type="region of interest" description="Disordered" evidence="2">
    <location>
        <begin position="1"/>
        <end position="25"/>
    </location>
</feature>
<accession>A0A915DU87</accession>
<dbReference type="Pfam" id="PF03332">
    <property type="entry name" value="PMM"/>
    <property type="match status" value="1"/>
</dbReference>
<proteinExistence type="predicted"/>
<keyword evidence="1" id="KW-0479">Metal-binding</keyword>
<dbReference type="Proteomes" id="UP000887574">
    <property type="component" value="Unplaced"/>
</dbReference>
<name>A0A915DU87_9BILA</name>
<dbReference type="GO" id="GO:0004615">
    <property type="term" value="F:phosphomannomutase activity"/>
    <property type="evidence" value="ECO:0007669"/>
    <property type="project" value="InterPro"/>
</dbReference>
<comment type="cofactor">
    <cofactor evidence="1">
        <name>Mg(2+)</name>
        <dbReference type="ChEBI" id="CHEBI:18420"/>
    </cofactor>
</comment>
<protein>
    <submittedName>
        <fullName evidence="4">Uncharacterized protein</fullName>
    </submittedName>
</protein>